<dbReference type="PANTHER" id="PTHR45631">
    <property type="entry name" value="OS07G0107800 PROTEIN-RELATED"/>
    <property type="match status" value="1"/>
</dbReference>
<dbReference type="Pfam" id="PF12819">
    <property type="entry name" value="Malectin_like"/>
    <property type="match status" value="1"/>
</dbReference>
<comment type="subcellular location">
    <subcellularLocation>
        <location evidence="1">Membrane</location>
        <topology evidence="1">Single-pass membrane protein</topology>
    </subcellularLocation>
</comment>
<dbReference type="KEGG" id="tcc:18586281"/>
<reference evidence="8" key="1">
    <citation type="journal article" date="1997" name="Nucleic Acids Res.">
        <title>tRNAscan-SE: a program for improved detection of transfer RNA genes in genomic sequence.</title>
        <authorList>
            <person name="Lowe T.M."/>
            <person name="Eddy S.R."/>
        </authorList>
    </citation>
    <scope>NUCLEOTIDE SEQUENCE [LARGE SCALE GENOMIC DNA]</scope>
    <source>
        <strain evidence="8">r\B97-61/B2</strain>
    </source>
</reference>
<dbReference type="InterPro" id="IPR024788">
    <property type="entry name" value="Malectin-like_Carb-bd_dom"/>
</dbReference>
<dbReference type="PANTHER" id="PTHR45631:SF44">
    <property type="entry name" value="CARBOHYDRATE-BINDING PROTEIN OF THE ER PROTEIN"/>
    <property type="match status" value="1"/>
</dbReference>
<reference evidence="9" key="2">
    <citation type="submission" date="2025-08" db="UniProtKB">
        <authorList>
            <consortium name="RefSeq"/>
        </authorList>
    </citation>
    <scope>IDENTIFICATION</scope>
</reference>
<organism evidence="8 9">
    <name type="scientific">Theobroma cacao</name>
    <name type="common">Cacao</name>
    <name type="synonym">Cocoa</name>
    <dbReference type="NCBI Taxonomy" id="3641"/>
    <lineage>
        <taxon>Eukaryota</taxon>
        <taxon>Viridiplantae</taxon>
        <taxon>Streptophyta</taxon>
        <taxon>Embryophyta</taxon>
        <taxon>Tracheophyta</taxon>
        <taxon>Spermatophyta</taxon>
        <taxon>Magnoliopsida</taxon>
        <taxon>eudicotyledons</taxon>
        <taxon>Gunneridae</taxon>
        <taxon>Pentapetalae</taxon>
        <taxon>rosids</taxon>
        <taxon>malvids</taxon>
        <taxon>Malvales</taxon>
        <taxon>Malvaceae</taxon>
        <taxon>Byttnerioideae</taxon>
        <taxon>Theobroma</taxon>
    </lineage>
</organism>
<name>A0AB32X2V6_THECC</name>
<gene>
    <name evidence="9" type="primary">LOC18586281</name>
</gene>
<evidence type="ECO:0000313" key="8">
    <source>
        <dbReference type="Proteomes" id="UP000694886"/>
    </source>
</evidence>
<dbReference type="Gramene" id="Tc10v2_t005090.1">
    <property type="protein sequence ID" value="Tc10v2_p005090.1"/>
    <property type="gene ID" value="Tc10v2_g005090"/>
</dbReference>
<keyword evidence="3" id="KW-0732">Signal</keyword>
<evidence type="ECO:0000256" key="5">
    <source>
        <dbReference type="ARBA" id="ARBA00023136"/>
    </source>
</evidence>
<feature type="domain" description="Malectin-like" evidence="7">
    <location>
        <begin position="2"/>
        <end position="289"/>
    </location>
</feature>
<keyword evidence="2 6" id="KW-0812">Transmembrane</keyword>
<evidence type="ECO:0000256" key="2">
    <source>
        <dbReference type="ARBA" id="ARBA00022692"/>
    </source>
</evidence>
<evidence type="ECO:0000259" key="7">
    <source>
        <dbReference type="Pfam" id="PF12819"/>
    </source>
</evidence>
<dbReference type="Proteomes" id="UP000694886">
    <property type="component" value="Chromosome 10"/>
</dbReference>
<keyword evidence="4 6" id="KW-1133">Transmembrane helix</keyword>
<dbReference type="AlphaFoldDB" id="A0AB32X2V6"/>
<evidence type="ECO:0000256" key="1">
    <source>
        <dbReference type="ARBA" id="ARBA00004167"/>
    </source>
</evidence>
<evidence type="ECO:0000256" key="6">
    <source>
        <dbReference type="SAM" id="Phobius"/>
    </source>
</evidence>
<dbReference type="RefSeq" id="XP_017984519.1">
    <property type="nucleotide sequence ID" value="XM_018129030.1"/>
</dbReference>
<evidence type="ECO:0000256" key="4">
    <source>
        <dbReference type="ARBA" id="ARBA00022989"/>
    </source>
</evidence>
<accession>A0AB32X2V6</accession>
<keyword evidence="5 6" id="KW-0472">Membrane</keyword>
<evidence type="ECO:0000256" key="3">
    <source>
        <dbReference type="ARBA" id="ARBA00022729"/>
    </source>
</evidence>
<protein>
    <submittedName>
        <fullName evidence="9">Receptor-like protein kinase At3g21340</fullName>
    </submittedName>
</protein>
<evidence type="ECO:0000313" key="9">
    <source>
        <dbReference type="RefSeq" id="XP_017984519.1"/>
    </source>
</evidence>
<sequence length="325" mass="35942">MATLRYFPNPSDQNCYTLPTDPKVPRYLIRAGFVYGNYDGLDHPPTFDLEVDGKKWSTVTTTSSTITPVYQEVMHATRGSSSVNVCLKQTRDGEVPFVSSLEAVPLGPSMFPHLYPQMESDATFFLVNRTNLAGVEVRYTSILNDEKHNRIWASGLTPPIYNLLTTLPGSNPLLPNDPPESVLRTSTASFFTSSPIIMTVDFPAQSTPQSAYFVFYFTEMAIRPSPSDTRVVDVYVNGVRKATVAVEVKQCKVVTVYPEILVDPTANVTLAAADSSTLPPIISAMEVFTTVDHVQDHDKGFTVGAYDPLILAFVILIHVFVVRQY</sequence>
<proteinExistence type="predicted"/>
<feature type="transmembrane region" description="Helical" evidence="6">
    <location>
        <begin position="303"/>
        <end position="322"/>
    </location>
</feature>
<dbReference type="GeneID" id="18586281"/>
<dbReference type="GO" id="GO:0016020">
    <property type="term" value="C:membrane"/>
    <property type="evidence" value="ECO:0007669"/>
    <property type="project" value="UniProtKB-SubCell"/>
</dbReference>